<reference evidence="2" key="1">
    <citation type="submission" date="2021-01" db="UniProtKB">
        <authorList>
            <consortium name="EnsemblPlants"/>
        </authorList>
    </citation>
    <scope>IDENTIFICATION</scope>
</reference>
<feature type="region of interest" description="Disordered" evidence="1">
    <location>
        <begin position="67"/>
        <end position="102"/>
    </location>
</feature>
<accession>A0A7N0UP40</accession>
<dbReference type="Proteomes" id="UP000594263">
    <property type="component" value="Unplaced"/>
</dbReference>
<dbReference type="EnsemblPlants" id="Kaladp0075s0031.1.v1.1">
    <property type="protein sequence ID" value="Kaladp0075s0031.1.v1.1.CDS.1"/>
    <property type="gene ID" value="Kaladp0075s0031.v1.1"/>
</dbReference>
<organism evidence="2 3">
    <name type="scientific">Kalanchoe fedtschenkoi</name>
    <name type="common">Lavender scallops</name>
    <name type="synonym">South American air plant</name>
    <dbReference type="NCBI Taxonomy" id="63787"/>
    <lineage>
        <taxon>Eukaryota</taxon>
        <taxon>Viridiplantae</taxon>
        <taxon>Streptophyta</taxon>
        <taxon>Embryophyta</taxon>
        <taxon>Tracheophyta</taxon>
        <taxon>Spermatophyta</taxon>
        <taxon>Magnoliopsida</taxon>
        <taxon>eudicotyledons</taxon>
        <taxon>Gunneridae</taxon>
        <taxon>Pentapetalae</taxon>
        <taxon>Saxifragales</taxon>
        <taxon>Crassulaceae</taxon>
        <taxon>Kalanchoe</taxon>
    </lineage>
</organism>
<evidence type="ECO:0000313" key="2">
    <source>
        <dbReference type="EnsemblPlants" id="Kaladp0075s0031.1.v1.1.CDS.1"/>
    </source>
</evidence>
<feature type="region of interest" description="Disordered" evidence="1">
    <location>
        <begin position="1"/>
        <end position="22"/>
    </location>
</feature>
<keyword evidence="3" id="KW-1185">Reference proteome</keyword>
<protein>
    <submittedName>
        <fullName evidence="2">Uncharacterized protein</fullName>
    </submittedName>
</protein>
<proteinExistence type="predicted"/>
<name>A0A7N0UP40_KALFE</name>
<dbReference type="Gramene" id="Kaladp0075s0031.1.v1.1">
    <property type="protein sequence ID" value="Kaladp0075s0031.1.v1.1.CDS.1"/>
    <property type="gene ID" value="Kaladp0075s0031.v1.1"/>
</dbReference>
<sequence>MKSSSADLLHPSTTRTRSSHHHLAQDLAFSSQLSDLRQLAIASTSQLFHHREFSLTLRPPPMRVQVIESSTQPHPTKKKLGSQSSTGLQRHLPPDSFEVNFK</sequence>
<evidence type="ECO:0000256" key="1">
    <source>
        <dbReference type="SAM" id="MobiDB-lite"/>
    </source>
</evidence>
<dbReference type="AlphaFoldDB" id="A0A7N0UP40"/>
<feature type="compositionally biased region" description="Polar residues" evidence="1">
    <location>
        <begin position="1"/>
        <end position="16"/>
    </location>
</feature>
<evidence type="ECO:0000313" key="3">
    <source>
        <dbReference type="Proteomes" id="UP000594263"/>
    </source>
</evidence>